<organism evidence="2">
    <name type="scientific">Proteinivorax hydrogeniformans</name>
    <dbReference type="NCBI Taxonomy" id="1826727"/>
    <lineage>
        <taxon>Bacteria</taxon>
        <taxon>Bacillati</taxon>
        <taxon>Bacillota</taxon>
        <taxon>Clostridia</taxon>
        <taxon>Eubacteriales</taxon>
        <taxon>Proteinivoracaceae</taxon>
        <taxon>Proteinivorax</taxon>
    </lineage>
</organism>
<keyword evidence="1" id="KW-1133">Transmembrane helix</keyword>
<feature type="transmembrane region" description="Helical" evidence="1">
    <location>
        <begin position="124"/>
        <end position="142"/>
    </location>
</feature>
<dbReference type="RefSeq" id="WP_353893272.1">
    <property type="nucleotide sequence ID" value="NZ_CP159485.1"/>
</dbReference>
<accession>A0AAU8HTX0</accession>
<evidence type="ECO:0008006" key="3">
    <source>
        <dbReference type="Google" id="ProtNLM"/>
    </source>
</evidence>
<evidence type="ECO:0000256" key="1">
    <source>
        <dbReference type="SAM" id="Phobius"/>
    </source>
</evidence>
<dbReference type="EMBL" id="CP159485">
    <property type="protein sequence ID" value="XCI28720.1"/>
    <property type="molecule type" value="Genomic_DNA"/>
</dbReference>
<evidence type="ECO:0000313" key="2">
    <source>
        <dbReference type="EMBL" id="XCI28720.1"/>
    </source>
</evidence>
<feature type="transmembrane region" description="Helical" evidence="1">
    <location>
        <begin position="27"/>
        <end position="47"/>
    </location>
</feature>
<keyword evidence="1" id="KW-0472">Membrane</keyword>
<proteinExistence type="predicted"/>
<keyword evidence="1" id="KW-0812">Transmembrane</keyword>
<feature type="transmembrane region" description="Helical" evidence="1">
    <location>
        <begin position="154"/>
        <end position="180"/>
    </location>
</feature>
<protein>
    <recommendedName>
        <fullName evidence="3">Colicin V production protein</fullName>
    </recommendedName>
</protein>
<dbReference type="AlphaFoldDB" id="A0AAU8HTX0"/>
<reference evidence="2" key="1">
    <citation type="journal article" date="2018" name="Antonie Van Leeuwenhoek">
        <title>Proteinivorax hydrogeniformans sp. nov., an anaerobic, haloalkaliphilic bacterium fermenting proteinaceous compounds with high hydrogen production.</title>
        <authorList>
            <person name="Boltyanskaya Y."/>
            <person name="Detkova E."/>
            <person name="Pimenov N."/>
            <person name="Kevbrin V."/>
        </authorList>
    </citation>
    <scope>NUCLEOTIDE SEQUENCE</scope>
    <source>
        <strain evidence="2">Z-710</strain>
    </source>
</reference>
<reference evidence="2" key="2">
    <citation type="submission" date="2024-06" db="EMBL/GenBank/DDBJ databases">
        <authorList>
            <person name="Petrova K.O."/>
            <person name="Toshchakov S.V."/>
            <person name="Boltjanskaja Y.V."/>
            <person name="Kevbrin V.V."/>
        </authorList>
    </citation>
    <scope>NUCLEOTIDE SEQUENCE</scope>
    <source>
        <strain evidence="2">Z-710</strain>
    </source>
</reference>
<name>A0AAU8HTX0_9FIRM</name>
<sequence>MFDVFLVVLFVWGLVLGYYKERKEIFVRALCFFAAFLLSFGLNWPIITCSHVEHAIDSLYIDHSIKEVSTGDRTFLMVQEVAEQIPVSTQLREKIVEDINKRTYLGEGLIEVTAQVIAKTMEGLTIALIIILLMGVLSELLIKKGSTKPTGGILGAAVYGFCNLVLACVILYVMDLYFLFYQTEAIESGLLDFALKPIVQKVIDGIFKII</sequence>
<gene>
    <name evidence="2" type="ORF">PRVXH_002695</name>
</gene>